<gene>
    <name evidence="1" type="ORF">GWI33_022001</name>
</gene>
<dbReference type="EMBL" id="JAACXV010000076">
    <property type="protein sequence ID" value="KAF7284551.1"/>
    <property type="molecule type" value="Genomic_DNA"/>
</dbReference>
<accession>A0A834MJB9</accession>
<comment type="caution">
    <text evidence="1">The sequence shown here is derived from an EMBL/GenBank/DDBJ whole genome shotgun (WGS) entry which is preliminary data.</text>
</comment>
<dbReference type="Proteomes" id="UP000625711">
    <property type="component" value="Unassembled WGS sequence"/>
</dbReference>
<evidence type="ECO:0000313" key="1">
    <source>
        <dbReference type="EMBL" id="KAF7284551.1"/>
    </source>
</evidence>
<name>A0A834MJB9_RHYFE</name>
<reference evidence="1" key="1">
    <citation type="submission" date="2020-08" db="EMBL/GenBank/DDBJ databases">
        <title>Genome sequencing and assembly of the red palm weevil Rhynchophorus ferrugineus.</title>
        <authorList>
            <person name="Dias G.B."/>
            <person name="Bergman C.M."/>
            <person name="Manee M."/>
        </authorList>
    </citation>
    <scope>NUCLEOTIDE SEQUENCE</scope>
    <source>
        <strain evidence="1">AA-2017</strain>
        <tissue evidence="1">Whole larva</tissue>
    </source>
</reference>
<dbReference type="AlphaFoldDB" id="A0A834MJB9"/>
<keyword evidence="2" id="KW-1185">Reference proteome</keyword>
<evidence type="ECO:0000313" key="2">
    <source>
        <dbReference type="Proteomes" id="UP000625711"/>
    </source>
</evidence>
<sequence>MRNNFRALLKFNRNNTVGDGLPVLSVTIAPPGTNVCLYTDKKNLIENVCDEFFHLGKMLLKFEVDAGHPNFSDTFHISHNSVFNEISTTCAPEKPDRIIKFTEKKVCFRDRTECMVWGIEDLPDPKCHGRNGKSIPLHR</sequence>
<organism evidence="1 2">
    <name type="scientific">Rhynchophorus ferrugineus</name>
    <name type="common">Red palm weevil</name>
    <name type="synonym">Curculio ferrugineus</name>
    <dbReference type="NCBI Taxonomy" id="354439"/>
    <lineage>
        <taxon>Eukaryota</taxon>
        <taxon>Metazoa</taxon>
        <taxon>Ecdysozoa</taxon>
        <taxon>Arthropoda</taxon>
        <taxon>Hexapoda</taxon>
        <taxon>Insecta</taxon>
        <taxon>Pterygota</taxon>
        <taxon>Neoptera</taxon>
        <taxon>Endopterygota</taxon>
        <taxon>Coleoptera</taxon>
        <taxon>Polyphaga</taxon>
        <taxon>Cucujiformia</taxon>
        <taxon>Curculionidae</taxon>
        <taxon>Dryophthorinae</taxon>
        <taxon>Rhynchophorus</taxon>
    </lineage>
</organism>
<protein>
    <submittedName>
        <fullName evidence="1">Uncharacterized protein</fullName>
    </submittedName>
</protein>
<proteinExistence type="predicted"/>